<evidence type="ECO:0000256" key="1">
    <source>
        <dbReference type="SAM" id="SignalP"/>
    </source>
</evidence>
<protein>
    <submittedName>
        <fullName evidence="2">Protein activator of alkane oxidation PraB</fullName>
    </submittedName>
</protein>
<proteinExistence type="predicted"/>
<gene>
    <name evidence="2" type="ORF">DDF67_04390</name>
</gene>
<dbReference type="AlphaFoldDB" id="A0A2T9KAM4"/>
<dbReference type="OrthoDB" id="7190766at2"/>
<evidence type="ECO:0000313" key="3">
    <source>
        <dbReference type="Proteomes" id="UP000245073"/>
    </source>
</evidence>
<dbReference type="Proteomes" id="UP000245073">
    <property type="component" value="Unassembled WGS sequence"/>
</dbReference>
<sequence>MLKSASVLAATAAAALLALAGQANAAPVLGTFSPTSLSNINLSGTLNLQQTTTADCVTSLNANITSATTGNVNSGSFSGGTWVCGILVAPSGFPWSLQPYHDSSTGKDYIKVTGISATSIAGTCSGDVFGEWDDTLQRITFTGATIPGSPNACVINGYLTSNKTVIVNP</sequence>
<accession>A0A2T9KAM4</accession>
<dbReference type="EMBL" id="QDKQ01000023">
    <property type="protein sequence ID" value="PVM92929.1"/>
    <property type="molecule type" value="Genomic_DNA"/>
</dbReference>
<keyword evidence="1" id="KW-0732">Signal</keyword>
<keyword evidence="3" id="KW-1185">Reference proteome</keyword>
<organism evidence="2 3">
    <name type="scientific">Caulobacter endophyticus</name>
    <dbReference type="NCBI Taxonomy" id="2172652"/>
    <lineage>
        <taxon>Bacteria</taxon>
        <taxon>Pseudomonadati</taxon>
        <taxon>Pseudomonadota</taxon>
        <taxon>Alphaproteobacteria</taxon>
        <taxon>Caulobacterales</taxon>
        <taxon>Caulobacteraceae</taxon>
        <taxon>Caulobacter</taxon>
    </lineage>
</organism>
<evidence type="ECO:0000313" key="2">
    <source>
        <dbReference type="EMBL" id="PVM92929.1"/>
    </source>
</evidence>
<comment type="caution">
    <text evidence="2">The sequence shown here is derived from an EMBL/GenBank/DDBJ whole genome shotgun (WGS) entry which is preliminary data.</text>
</comment>
<dbReference type="RefSeq" id="WP_109099714.1">
    <property type="nucleotide sequence ID" value="NZ_QDKQ01000023.1"/>
</dbReference>
<feature type="chain" id="PRO_5015427596" evidence="1">
    <location>
        <begin position="26"/>
        <end position="169"/>
    </location>
</feature>
<feature type="signal peptide" evidence="1">
    <location>
        <begin position="1"/>
        <end position="25"/>
    </location>
</feature>
<name>A0A2T9KAM4_9CAUL</name>
<reference evidence="2 3" key="1">
    <citation type="submission" date="2018-04" db="EMBL/GenBank/DDBJ databases">
        <title>The genome sequence of Caulobacter sp. 744.</title>
        <authorList>
            <person name="Gao J."/>
            <person name="Sun J."/>
        </authorList>
    </citation>
    <scope>NUCLEOTIDE SEQUENCE [LARGE SCALE GENOMIC DNA]</scope>
    <source>
        <strain evidence="2 3">774</strain>
    </source>
</reference>